<dbReference type="OrthoDB" id="129465at2"/>
<evidence type="ECO:0000259" key="7">
    <source>
        <dbReference type="Pfam" id="PF25004"/>
    </source>
</evidence>
<dbReference type="Pfam" id="PF05175">
    <property type="entry name" value="MTS"/>
    <property type="match status" value="1"/>
</dbReference>
<dbReference type="InterPro" id="IPR007848">
    <property type="entry name" value="Small_mtfrase_dom"/>
</dbReference>
<dbReference type="CDD" id="cd02440">
    <property type="entry name" value="AdoMet_MTases"/>
    <property type="match status" value="1"/>
</dbReference>
<dbReference type="GO" id="GO:0003676">
    <property type="term" value="F:nucleic acid binding"/>
    <property type="evidence" value="ECO:0007669"/>
    <property type="project" value="InterPro"/>
</dbReference>
<dbReference type="Proteomes" id="UP000298313">
    <property type="component" value="Unassembled WGS sequence"/>
</dbReference>
<dbReference type="PANTHER" id="PTHR45875">
    <property type="entry name" value="METHYLTRANSFERASE N6AMT1"/>
    <property type="match status" value="1"/>
</dbReference>
<dbReference type="EMBL" id="SOHH01000073">
    <property type="protein sequence ID" value="TFD76016.1"/>
    <property type="molecule type" value="Genomic_DNA"/>
</dbReference>
<feature type="region of interest" description="Disordered" evidence="5">
    <location>
        <begin position="1"/>
        <end position="29"/>
    </location>
</feature>
<dbReference type="AlphaFoldDB" id="A0A4R9B4Q4"/>
<dbReference type="InterPro" id="IPR002052">
    <property type="entry name" value="DNA_methylase_N6_adenine_CS"/>
</dbReference>
<protein>
    <submittedName>
        <fullName evidence="8">Methyltransferase domain-containing protein</fullName>
    </submittedName>
</protein>
<dbReference type="InterPro" id="IPR052190">
    <property type="entry name" value="Euk-Arch_PrmC-MTase"/>
</dbReference>
<dbReference type="Gene3D" id="3.40.50.150">
    <property type="entry name" value="Vaccinia Virus protein VP39"/>
    <property type="match status" value="1"/>
</dbReference>
<organism evidence="8 9">
    <name type="scientific">Cryobacterium fucosi</name>
    <dbReference type="NCBI Taxonomy" id="1259157"/>
    <lineage>
        <taxon>Bacteria</taxon>
        <taxon>Bacillati</taxon>
        <taxon>Actinomycetota</taxon>
        <taxon>Actinomycetes</taxon>
        <taxon>Micrococcales</taxon>
        <taxon>Microbacteriaceae</taxon>
        <taxon>Cryobacterium</taxon>
    </lineage>
</organism>
<dbReference type="SUPFAM" id="SSF53335">
    <property type="entry name" value="S-adenosyl-L-methionine-dependent methyltransferases"/>
    <property type="match status" value="1"/>
</dbReference>
<evidence type="ECO:0000256" key="4">
    <source>
        <dbReference type="ARBA" id="ARBA00022691"/>
    </source>
</evidence>
<comment type="caution">
    <text evidence="8">The sequence shown here is derived from an EMBL/GenBank/DDBJ whole genome shotgun (WGS) entry which is preliminary data.</text>
</comment>
<evidence type="ECO:0000256" key="2">
    <source>
        <dbReference type="ARBA" id="ARBA00022603"/>
    </source>
</evidence>
<accession>A0A4R9B4Q4</accession>
<evidence type="ECO:0000313" key="9">
    <source>
        <dbReference type="Proteomes" id="UP000298313"/>
    </source>
</evidence>
<evidence type="ECO:0000256" key="1">
    <source>
        <dbReference type="ARBA" id="ARBA00006149"/>
    </source>
</evidence>
<evidence type="ECO:0000256" key="3">
    <source>
        <dbReference type="ARBA" id="ARBA00022679"/>
    </source>
</evidence>
<sequence>DTAGGDTGATPGTGATPDTPWAHDTPDAGSPLRPLLELRPYSFVDEHGAGSWWIASDLGELALGRPLGETHVLGVGGASLTLSGLLIPTRVQAALDLGTGCGIQAMHAARHADRVVATDISARALELAALNARLNGIRNIEFRLGSLFEPVAGERFDHIISNPPFVITPRTPGVPSYEYRDGGMVGDALVEAVVRGAADHLTPGGVAQLLGNWEYRTDQDAFDRLGHWLDEPQPGPAHEPQPGPALHAWIIEREVQSPALYAETWIRDGGTRPATADFDRLYSAWLDDFEARGVSRVGFGYLLLRRPAAAEAVLRRLERLPGALGHNPAGIGSHLAACLAAHDRQAATDDGLLSRMRLTVASDVTEERHYWPGQEDPTLMTLHQGGGFGRSVPLDTALAALVGACDGDLDVGSIVSALAQLLDADESDLAAEILPSVRGLIDDGFLLLPV</sequence>
<comment type="similarity">
    <text evidence="1">Belongs to the eukaryotic/archaeal PrmC-related family.</text>
</comment>
<evidence type="ECO:0000313" key="8">
    <source>
        <dbReference type="EMBL" id="TFD76016.1"/>
    </source>
</evidence>
<keyword evidence="3 8" id="KW-0808">Transferase</keyword>
<gene>
    <name evidence="8" type="ORF">E3T48_10570</name>
</gene>
<keyword evidence="9" id="KW-1185">Reference proteome</keyword>
<feature type="domain" description="DUF7782" evidence="7">
    <location>
        <begin position="344"/>
        <end position="447"/>
    </location>
</feature>
<feature type="compositionally biased region" description="Low complexity" evidence="5">
    <location>
        <begin position="1"/>
        <end position="20"/>
    </location>
</feature>
<feature type="non-terminal residue" evidence="8">
    <location>
        <position position="1"/>
    </location>
</feature>
<dbReference type="Pfam" id="PF25004">
    <property type="entry name" value="DUF7782"/>
    <property type="match status" value="1"/>
</dbReference>
<keyword evidence="4" id="KW-0949">S-adenosyl-L-methionine</keyword>
<name>A0A4R9B4Q4_9MICO</name>
<dbReference type="InterPro" id="IPR056684">
    <property type="entry name" value="DUF7782"/>
</dbReference>
<dbReference type="GO" id="GO:0035657">
    <property type="term" value="C:eRF1 methyltransferase complex"/>
    <property type="evidence" value="ECO:0007669"/>
    <property type="project" value="TreeGrafter"/>
</dbReference>
<evidence type="ECO:0000259" key="6">
    <source>
        <dbReference type="Pfam" id="PF05175"/>
    </source>
</evidence>
<dbReference type="PROSITE" id="PS00092">
    <property type="entry name" value="N6_MTASE"/>
    <property type="match status" value="1"/>
</dbReference>
<dbReference type="GO" id="GO:0032259">
    <property type="term" value="P:methylation"/>
    <property type="evidence" value="ECO:0007669"/>
    <property type="project" value="UniProtKB-KW"/>
</dbReference>
<evidence type="ECO:0000256" key="5">
    <source>
        <dbReference type="SAM" id="MobiDB-lite"/>
    </source>
</evidence>
<feature type="domain" description="Methyltransferase small" evidence="6">
    <location>
        <begin position="90"/>
        <end position="212"/>
    </location>
</feature>
<dbReference type="GO" id="GO:0008170">
    <property type="term" value="F:N-methyltransferase activity"/>
    <property type="evidence" value="ECO:0007669"/>
    <property type="project" value="UniProtKB-ARBA"/>
</dbReference>
<dbReference type="RefSeq" id="WP_134524025.1">
    <property type="nucleotide sequence ID" value="NZ_SOHH01000073.1"/>
</dbReference>
<proteinExistence type="inferred from homology"/>
<dbReference type="GO" id="GO:0008276">
    <property type="term" value="F:protein methyltransferase activity"/>
    <property type="evidence" value="ECO:0007669"/>
    <property type="project" value="TreeGrafter"/>
</dbReference>
<dbReference type="PANTHER" id="PTHR45875:SF1">
    <property type="entry name" value="METHYLTRANSFERASE N6AMT1"/>
    <property type="match status" value="1"/>
</dbReference>
<dbReference type="InterPro" id="IPR029063">
    <property type="entry name" value="SAM-dependent_MTases_sf"/>
</dbReference>
<keyword evidence="2 8" id="KW-0489">Methyltransferase</keyword>
<dbReference type="GO" id="GO:0008757">
    <property type="term" value="F:S-adenosylmethionine-dependent methyltransferase activity"/>
    <property type="evidence" value="ECO:0007669"/>
    <property type="project" value="TreeGrafter"/>
</dbReference>
<reference evidence="8 9" key="1">
    <citation type="submission" date="2019-03" db="EMBL/GenBank/DDBJ databases">
        <title>Genomics of glacier-inhabiting Cryobacterium strains.</title>
        <authorList>
            <person name="Liu Q."/>
            <person name="Xin Y.-H."/>
        </authorList>
    </citation>
    <scope>NUCLEOTIDE SEQUENCE [LARGE SCALE GENOMIC DNA]</scope>
    <source>
        <strain evidence="8 9">Hh4</strain>
    </source>
</reference>